<protein>
    <submittedName>
        <fullName evidence="2">LOW QUALITY PROTEIN: cation-independent mannose-6-phosphate receptor</fullName>
    </submittedName>
</protein>
<organism evidence="2 3">
    <name type="scientific">Scomber scombrus</name>
    <name type="common">Atlantic mackerel</name>
    <name type="synonym">Scomber vernalis</name>
    <dbReference type="NCBI Taxonomy" id="13677"/>
    <lineage>
        <taxon>Eukaryota</taxon>
        <taxon>Metazoa</taxon>
        <taxon>Chordata</taxon>
        <taxon>Craniata</taxon>
        <taxon>Vertebrata</taxon>
        <taxon>Euteleostomi</taxon>
        <taxon>Actinopterygii</taxon>
        <taxon>Neopterygii</taxon>
        <taxon>Teleostei</taxon>
        <taxon>Neoteleostei</taxon>
        <taxon>Acanthomorphata</taxon>
        <taxon>Pelagiaria</taxon>
        <taxon>Scombriformes</taxon>
        <taxon>Scombridae</taxon>
        <taxon>Scomber</taxon>
    </lineage>
</organism>
<gene>
    <name evidence="2" type="ORF">FSCOSCO3_A033065</name>
</gene>
<feature type="chain" id="PRO_5043438359" evidence="1">
    <location>
        <begin position="29"/>
        <end position="116"/>
    </location>
</feature>
<accession>A0AAV1QGG5</accession>
<dbReference type="Gene3D" id="2.70.130.10">
    <property type="entry name" value="Mannose-6-phosphate receptor binding domain"/>
    <property type="match status" value="1"/>
</dbReference>
<dbReference type="AlphaFoldDB" id="A0AAV1QGG5"/>
<comment type="caution">
    <text evidence="2">The sequence shown here is derived from an EMBL/GenBank/DDBJ whole genome shotgun (WGS) entry which is preliminary data.</text>
</comment>
<evidence type="ECO:0000256" key="1">
    <source>
        <dbReference type="SAM" id="SignalP"/>
    </source>
</evidence>
<name>A0AAV1QGG5_SCOSC</name>
<feature type="signal peptide" evidence="1">
    <location>
        <begin position="1"/>
        <end position="28"/>
    </location>
</feature>
<dbReference type="EMBL" id="CAWUFR010001043">
    <property type="protein sequence ID" value="CAK6982548.1"/>
    <property type="molecule type" value="Genomic_DNA"/>
</dbReference>
<evidence type="ECO:0000313" key="2">
    <source>
        <dbReference type="EMBL" id="CAK6982548.1"/>
    </source>
</evidence>
<feature type="non-terminal residue" evidence="2">
    <location>
        <position position="116"/>
    </location>
</feature>
<dbReference type="SUPFAM" id="SSF50911">
    <property type="entry name" value="Mannose 6-phosphate receptor domain"/>
    <property type="match status" value="1"/>
</dbReference>
<dbReference type="Proteomes" id="UP001314229">
    <property type="component" value="Unassembled WGS sequence"/>
</dbReference>
<dbReference type="InterPro" id="IPR009011">
    <property type="entry name" value="Man6P_isomerase_rcpt-bd_dom_sf"/>
</dbReference>
<keyword evidence="3" id="KW-1185">Reference proteome</keyword>
<reference evidence="2 3" key="1">
    <citation type="submission" date="2024-01" db="EMBL/GenBank/DDBJ databases">
        <authorList>
            <person name="Alioto T."/>
            <person name="Alioto T."/>
            <person name="Gomez Garrido J."/>
        </authorList>
    </citation>
    <scope>NUCLEOTIDE SEQUENCE [LARGE SCALE GENOMIC DNA]</scope>
</reference>
<evidence type="ECO:0000313" key="3">
    <source>
        <dbReference type="Proteomes" id="UP001314229"/>
    </source>
</evidence>
<sequence length="116" mass="12667">MSCGRSDPHCSRLLLLLWVGLCCGAVEEEPMQRYQDLCSYKWEALDRDNNVKYSLKLCDSSPSTGCSAGTAVCAQDLKTSSYQSVGDLSLKRLSGSVMDFNSSLKCSGHENNVQTS</sequence>
<proteinExistence type="predicted"/>
<keyword evidence="1" id="KW-0732">Signal</keyword>
<keyword evidence="2" id="KW-0675">Receptor</keyword>